<dbReference type="Proteomes" id="UP000286806">
    <property type="component" value="Unassembled WGS sequence"/>
</dbReference>
<dbReference type="Pfam" id="PF04185">
    <property type="entry name" value="Phosphoesterase"/>
    <property type="match status" value="1"/>
</dbReference>
<evidence type="ECO:0000313" key="4">
    <source>
        <dbReference type="Proteomes" id="UP000286806"/>
    </source>
</evidence>
<dbReference type="InterPro" id="IPR007312">
    <property type="entry name" value="Phosphoesterase"/>
</dbReference>
<name>A0A401JZK9_9PROT</name>
<dbReference type="SUPFAM" id="SSF51004">
    <property type="entry name" value="C-terminal (heme d1) domain of cytochrome cd1-nitrite reductase"/>
    <property type="match status" value="1"/>
</dbReference>
<dbReference type="Pfam" id="PF10282">
    <property type="entry name" value="Lactonase"/>
    <property type="match status" value="1"/>
</dbReference>
<keyword evidence="2" id="KW-0732">Signal</keyword>
<dbReference type="RefSeq" id="WP_124705957.1">
    <property type="nucleotide sequence ID" value="NZ_BGOW01000036.1"/>
</dbReference>
<evidence type="ECO:0000256" key="2">
    <source>
        <dbReference type="SAM" id="SignalP"/>
    </source>
</evidence>
<proteinExistence type="predicted"/>
<comment type="caution">
    <text evidence="3">The sequence shown here is derived from an EMBL/GenBank/DDBJ whole genome shotgun (WGS) entry which is preliminary data.</text>
</comment>
<evidence type="ECO:0008006" key="5">
    <source>
        <dbReference type="Google" id="ProtNLM"/>
    </source>
</evidence>
<dbReference type="EMBL" id="BGOW01000036">
    <property type="protein sequence ID" value="GCB02211.1"/>
    <property type="molecule type" value="Genomic_DNA"/>
</dbReference>
<dbReference type="InterPro" id="IPR015943">
    <property type="entry name" value="WD40/YVTN_repeat-like_dom_sf"/>
</dbReference>
<dbReference type="AlphaFoldDB" id="A0A401JZK9"/>
<dbReference type="InterPro" id="IPR019405">
    <property type="entry name" value="Lactonase_7-beta_prop"/>
</dbReference>
<dbReference type="InterPro" id="IPR017850">
    <property type="entry name" value="Alkaline_phosphatase_core_sf"/>
</dbReference>
<dbReference type="GO" id="GO:0016788">
    <property type="term" value="F:hydrolase activity, acting on ester bonds"/>
    <property type="evidence" value="ECO:0007669"/>
    <property type="project" value="InterPro"/>
</dbReference>
<gene>
    <name evidence="3" type="ORF">SFMTTN_3031</name>
</gene>
<dbReference type="SUPFAM" id="SSF53649">
    <property type="entry name" value="Alkaline phosphatase-like"/>
    <property type="match status" value="1"/>
</dbReference>
<evidence type="ECO:0000256" key="1">
    <source>
        <dbReference type="ARBA" id="ARBA00022801"/>
    </source>
</evidence>
<reference evidence="3 4" key="1">
    <citation type="journal article" date="2019" name="Front. Microbiol.">
        <title>Genomes of Neutrophilic Sulfur-Oxidizing Chemolithoautotrophs Representing 9 Proteobacterial Species From 8 Genera.</title>
        <authorList>
            <person name="Watanabe T."/>
            <person name="Kojima H."/>
            <person name="Umezawa K."/>
            <person name="Hori C."/>
            <person name="Takasuka T.E."/>
            <person name="Kato Y."/>
            <person name="Fukui M."/>
        </authorList>
    </citation>
    <scope>NUCLEOTIDE SEQUENCE [LARGE SCALE GENOMIC DNA]</scope>
    <source>
        <strain evidence="3 4">TTN</strain>
    </source>
</reference>
<keyword evidence="4" id="KW-1185">Reference proteome</keyword>
<sequence length="946" mass="103260">MTHRYLAFLRPQPGFTLPALAAALFTLGGGGVSVVSAAPVAAIQTDGTQLPTGARITPRAARGARFERMNPGLPTLPDFQAGQAVSTALSPDGNTLLVLTSGYNRNWNPKGKINHDTSNEYIFVYDVKAATPIKRQVLEVPDTFSGIAWQPDGQRFYVAGGVDDNVHRYAMTEGKWAEIEPAIALGHVKGLGVDIRPMAAGVAVSPDGNRLLVANFENDSVSEIDLAKAAVLHEQDLRPGKINPAQAGVPGGEFPFWVAYSGNHTAYITSMRDREVVVLRTGGMALSVKTRIPVGGQPTRMVLNRARTRLYVANANSDTVSVIDAGRDLVLETLNTTAPAATYANASQLKGSNPNSLALSPDEKTLYVTNGGTNSVAVIHLDQVGRKAGVRGLIPTGWYPNSVSVSRNGKTLYVVNGKSMAGPNLGNCRNSLSTDPAATASCRANNQYVWQLTKAGFLTLPVPSPSELATLTRQVAYNNNWADFRGKAEAERVMAFVRSRIKHVIYVVKENRTYDQVLGDLRPGNGDANLVLLPEPISPNHHALARQFVTLDNFLVSGAASNDGWIWSTAARSSEYTEKNIAINYADRGLSYDNEGQNRNVNLGLASPAARRVENPHVPDDADLMPGVADVAAPDGPGEENGAGYLWDAALRAGISIRNYGFYQDEDRYALPPTDPAYVPPSKQPFKDRMIQAYPNKSALRPISDRYYRGFDMKYADFWRYQEWEREFNQYVKDGNLPALELVRLPHDHFGDFASADDGVNTVETQMADNDYALGMLVEKIAHSPYRNNTLIVVVEDDAQDGGDHVDAHRSLAYMIGPYVKRNTVVSTRYTTVNLLRTIEDVLGLSPMGLTDGNALPMAAVFERHLAPQDYTAIVPEVLRTTQLPLPPRTARNTLASTPETARYAKPRRTAAYWARVMQGQNFASEDHLDTPRFNQALWQGLKGED</sequence>
<dbReference type="InterPro" id="IPR011048">
    <property type="entry name" value="Haem_d1_sf"/>
</dbReference>
<dbReference type="OrthoDB" id="9774579at2"/>
<dbReference type="PANTHER" id="PTHR47197">
    <property type="entry name" value="PROTEIN NIRF"/>
    <property type="match status" value="1"/>
</dbReference>
<dbReference type="Gene3D" id="3.40.720.10">
    <property type="entry name" value="Alkaline Phosphatase, subunit A"/>
    <property type="match status" value="1"/>
</dbReference>
<keyword evidence="1" id="KW-0378">Hydrolase</keyword>
<evidence type="ECO:0000313" key="3">
    <source>
        <dbReference type="EMBL" id="GCB02211.1"/>
    </source>
</evidence>
<dbReference type="PANTHER" id="PTHR47197:SF3">
    <property type="entry name" value="DIHYDRO-HEME D1 DEHYDROGENASE"/>
    <property type="match status" value="1"/>
</dbReference>
<protein>
    <recommendedName>
        <fullName evidence="5">Beta-propeller fold lactonase family protein</fullName>
    </recommendedName>
</protein>
<organism evidence="3 4">
    <name type="scientific">Sulfuriferula multivorans</name>
    <dbReference type="NCBI Taxonomy" id="1559896"/>
    <lineage>
        <taxon>Bacteria</taxon>
        <taxon>Pseudomonadati</taxon>
        <taxon>Pseudomonadota</taxon>
        <taxon>Betaproteobacteria</taxon>
        <taxon>Nitrosomonadales</taxon>
        <taxon>Sulfuricellaceae</taxon>
        <taxon>Sulfuriferula</taxon>
    </lineage>
</organism>
<accession>A0A401JZK9</accession>
<dbReference type="Gene3D" id="2.130.10.10">
    <property type="entry name" value="YVTN repeat-like/Quinoprotein amine dehydrogenase"/>
    <property type="match status" value="3"/>
</dbReference>
<dbReference type="InterPro" id="IPR051200">
    <property type="entry name" value="Host-pathogen_enzymatic-act"/>
</dbReference>
<feature type="signal peptide" evidence="2">
    <location>
        <begin position="1"/>
        <end position="21"/>
    </location>
</feature>
<feature type="chain" id="PRO_5019309973" description="Beta-propeller fold lactonase family protein" evidence="2">
    <location>
        <begin position="22"/>
        <end position="946"/>
    </location>
</feature>